<dbReference type="GO" id="GO:0046872">
    <property type="term" value="F:metal ion binding"/>
    <property type="evidence" value="ECO:0007669"/>
    <property type="project" value="UniProtKB-UniRule"/>
</dbReference>
<reference evidence="13 14" key="1">
    <citation type="submission" date="2019-04" db="EMBL/GenBank/DDBJ databases">
        <title>Bacillus caeni sp. nov., a bacterium isolated from mangrove sediment.</title>
        <authorList>
            <person name="Huang H."/>
            <person name="Mo K."/>
            <person name="Hu Y."/>
        </authorList>
    </citation>
    <scope>NUCLEOTIDE SEQUENCE [LARGE SCALE GENOMIC DNA]</scope>
    <source>
        <strain evidence="13 14">HB172195</strain>
    </source>
</reference>
<dbReference type="GO" id="GO:0070069">
    <property type="term" value="C:cytochrome complex"/>
    <property type="evidence" value="ECO:0007669"/>
    <property type="project" value="UniProtKB-UniRule"/>
</dbReference>
<protein>
    <submittedName>
        <fullName evidence="13">Cytochrome ubiquinol oxidase subunit I</fullName>
    </submittedName>
</protein>
<evidence type="ECO:0000256" key="6">
    <source>
        <dbReference type="ARBA" id="ARBA00022692"/>
    </source>
</evidence>
<dbReference type="Pfam" id="PF01654">
    <property type="entry name" value="Cyt_bd_oxida_I"/>
    <property type="match status" value="1"/>
</dbReference>
<dbReference type="GO" id="GO:0020037">
    <property type="term" value="F:heme binding"/>
    <property type="evidence" value="ECO:0007669"/>
    <property type="project" value="TreeGrafter"/>
</dbReference>
<proteinExistence type="inferred from homology"/>
<dbReference type="PANTHER" id="PTHR30365">
    <property type="entry name" value="CYTOCHROME D UBIQUINOL OXIDASE"/>
    <property type="match status" value="1"/>
</dbReference>
<keyword evidence="14" id="KW-1185">Reference proteome</keyword>
<evidence type="ECO:0000256" key="11">
    <source>
        <dbReference type="ARBA" id="ARBA00023136"/>
    </source>
</evidence>
<keyword evidence="3 12" id="KW-0813">Transport</keyword>
<feature type="transmembrane region" description="Helical" evidence="12">
    <location>
        <begin position="88"/>
        <end position="116"/>
    </location>
</feature>
<dbReference type="InterPro" id="IPR002585">
    <property type="entry name" value="Cyt-d_ubiquinol_oxidase_su_1"/>
</dbReference>
<feature type="transmembrane region" description="Helical" evidence="12">
    <location>
        <begin position="128"/>
        <end position="152"/>
    </location>
</feature>
<dbReference type="GO" id="GO:0016682">
    <property type="term" value="F:oxidoreductase activity, acting on diphenols and related substances as donors, oxygen as acceptor"/>
    <property type="evidence" value="ECO:0007669"/>
    <property type="project" value="TreeGrafter"/>
</dbReference>
<comment type="subcellular location">
    <subcellularLocation>
        <location evidence="1">Cell membrane</location>
        <topology evidence="1">Multi-pass membrane protein</topology>
    </subcellularLocation>
</comment>
<keyword evidence="10 12" id="KW-0408">Iron</keyword>
<evidence type="ECO:0000256" key="4">
    <source>
        <dbReference type="ARBA" id="ARBA00022475"/>
    </source>
</evidence>
<gene>
    <name evidence="13" type="ORF">FCL54_07735</name>
</gene>
<dbReference type="GO" id="GO:0019646">
    <property type="term" value="P:aerobic electron transport chain"/>
    <property type="evidence" value="ECO:0007669"/>
    <property type="project" value="InterPro"/>
</dbReference>
<evidence type="ECO:0000256" key="9">
    <source>
        <dbReference type="ARBA" id="ARBA00022989"/>
    </source>
</evidence>
<feature type="transmembrane region" description="Helical" evidence="12">
    <location>
        <begin position="219"/>
        <end position="237"/>
    </location>
</feature>
<evidence type="ECO:0000313" key="14">
    <source>
        <dbReference type="Proteomes" id="UP000308230"/>
    </source>
</evidence>
<feature type="transmembrane region" description="Helical" evidence="12">
    <location>
        <begin position="316"/>
        <end position="341"/>
    </location>
</feature>
<feature type="transmembrane region" description="Helical" evidence="12">
    <location>
        <begin position="353"/>
        <end position="375"/>
    </location>
</feature>
<dbReference type="Proteomes" id="UP000308230">
    <property type="component" value="Unassembled WGS sequence"/>
</dbReference>
<accession>A0A5R9F274</accession>
<keyword evidence="11 12" id="KW-0472">Membrane</keyword>
<dbReference type="OrthoDB" id="9807042at2"/>
<keyword evidence="9 12" id="KW-1133">Transmembrane helix</keyword>
<evidence type="ECO:0000256" key="5">
    <source>
        <dbReference type="ARBA" id="ARBA00022617"/>
    </source>
</evidence>
<dbReference type="AlphaFoldDB" id="A0A5R9F274"/>
<evidence type="ECO:0000256" key="12">
    <source>
        <dbReference type="PIRNR" id="PIRNR006446"/>
    </source>
</evidence>
<sequence>MELDSAMLSRLLTSLTLGFHIIFATLGVGIPLMVSIAEWIGIKRNDPHYLLLARRWTRGFVVTVAIGVVTGTAIGLQLSLLWPGFMQLAGQVIGLPLFMETFAFFFEAIFLGIYLYTWDRFKKPIYHWILSIPVVIGSSASAFFISTVNAFMNAPQGFTLKEGVITDIQPLAAMFNPATPTKASHVLSSAYLTSAFVLAAITAFSILKGKDSIYYKKALRFTMVASFVFAVSTAVIGDFSGKFLAEYQPEKLAAAEWHFETSEGADLILGGTLSENNEVKYGLRLPNFLSILAHGNPAAEVMGLDQVPEDEIPPLFIHYLFDLMVGIGMFLAGISFLYVLMARFKNFNENNNMILRLIVIGGPLSVFAIEFGWIFSEVGRQPWILWDIMRTGHAATTADNVGLMFILFTLLYLLLGTICIVVLKKMFKNNPAENELEQLSE</sequence>
<evidence type="ECO:0000256" key="2">
    <source>
        <dbReference type="ARBA" id="ARBA00009819"/>
    </source>
</evidence>
<keyword evidence="6 12" id="KW-0812">Transmembrane</keyword>
<dbReference type="PIRSF" id="PIRSF006446">
    <property type="entry name" value="Cyt_quinol_oxidase_1"/>
    <property type="match status" value="1"/>
</dbReference>
<dbReference type="PANTHER" id="PTHR30365:SF14">
    <property type="entry name" value="CYTOCHROME BD MENAQUINOL OXIDASE SUBUNIT I-RELATED"/>
    <property type="match status" value="1"/>
</dbReference>
<keyword evidence="5 12" id="KW-0349">Heme</keyword>
<feature type="transmembrane region" description="Helical" evidence="12">
    <location>
        <begin position="20"/>
        <end position="40"/>
    </location>
</feature>
<dbReference type="GO" id="GO:0009055">
    <property type="term" value="F:electron transfer activity"/>
    <property type="evidence" value="ECO:0007669"/>
    <property type="project" value="UniProtKB-UniRule"/>
</dbReference>
<feature type="transmembrane region" description="Helical" evidence="12">
    <location>
        <begin position="60"/>
        <end position="82"/>
    </location>
</feature>
<feature type="transmembrane region" description="Helical" evidence="12">
    <location>
        <begin position="186"/>
        <end position="207"/>
    </location>
</feature>
<evidence type="ECO:0000256" key="10">
    <source>
        <dbReference type="ARBA" id="ARBA00023004"/>
    </source>
</evidence>
<dbReference type="GO" id="GO:0005886">
    <property type="term" value="C:plasma membrane"/>
    <property type="evidence" value="ECO:0007669"/>
    <property type="project" value="UniProtKB-SubCell"/>
</dbReference>
<evidence type="ECO:0000256" key="8">
    <source>
        <dbReference type="ARBA" id="ARBA00022982"/>
    </source>
</evidence>
<comment type="similarity">
    <text evidence="2 12">Belongs to the cytochrome ubiquinol oxidase subunit 1 family.</text>
</comment>
<dbReference type="EMBL" id="SWLG01000005">
    <property type="protein sequence ID" value="TLS37707.1"/>
    <property type="molecule type" value="Genomic_DNA"/>
</dbReference>
<keyword evidence="4 12" id="KW-1003">Cell membrane</keyword>
<name>A0A5R9F274_9BACL</name>
<evidence type="ECO:0000313" key="13">
    <source>
        <dbReference type="EMBL" id="TLS37707.1"/>
    </source>
</evidence>
<evidence type="ECO:0000256" key="7">
    <source>
        <dbReference type="ARBA" id="ARBA00022723"/>
    </source>
</evidence>
<feature type="transmembrane region" description="Helical" evidence="12">
    <location>
        <begin position="401"/>
        <end position="423"/>
    </location>
</feature>
<dbReference type="RefSeq" id="WP_138125047.1">
    <property type="nucleotide sequence ID" value="NZ_SWLG01000005.1"/>
</dbReference>
<keyword evidence="8 12" id="KW-0249">Electron transport</keyword>
<organism evidence="13 14">
    <name type="scientific">Exobacillus caeni</name>
    <dbReference type="NCBI Taxonomy" id="2574798"/>
    <lineage>
        <taxon>Bacteria</taxon>
        <taxon>Bacillati</taxon>
        <taxon>Bacillota</taxon>
        <taxon>Bacilli</taxon>
        <taxon>Bacillales</taxon>
        <taxon>Guptibacillaceae</taxon>
        <taxon>Exobacillus</taxon>
    </lineage>
</organism>
<comment type="caution">
    <text evidence="13">The sequence shown here is derived from an EMBL/GenBank/DDBJ whole genome shotgun (WGS) entry which is preliminary data.</text>
</comment>
<evidence type="ECO:0000256" key="3">
    <source>
        <dbReference type="ARBA" id="ARBA00022448"/>
    </source>
</evidence>
<evidence type="ECO:0000256" key="1">
    <source>
        <dbReference type="ARBA" id="ARBA00004651"/>
    </source>
</evidence>
<keyword evidence="7 12" id="KW-0479">Metal-binding</keyword>